<comment type="cofactor">
    <cofactor evidence="7">
        <name>NAD(+)</name>
        <dbReference type="ChEBI" id="CHEBI:57540"/>
    </cofactor>
    <text evidence="7">Binds 1 NAD(+) per subunit.</text>
</comment>
<accession>A0ABQ6K8F5</accession>
<comment type="caution">
    <text evidence="9">The sequence shown here is derived from an EMBL/GenBank/DDBJ whole genome shotgun (WGS) entry which is preliminary data.</text>
</comment>
<evidence type="ECO:0000256" key="6">
    <source>
        <dbReference type="ARBA" id="ARBA00023295"/>
    </source>
</evidence>
<dbReference type="SUPFAM" id="SSF56327">
    <property type="entry name" value="LDH C-terminal domain-like"/>
    <property type="match status" value="1"/>
</dbReference>
<reference evidence="10" key="1">
    <citation type="journal article" date="2019" name="Int. J. Syst. Evol. Microbiol.">
        <title>The Global Catalogue of Microorganisms (GCM) 10K type strain sequencing project: providing services to taxonomists for standard genome sequencing and annotation.</title>
        <authorList>
            <consortium name="The Broad Institute Genomics Platform"/>
            <consortium name="The Broad Institute Genome Sequencing Center for Infectious Disease"/>
            <person name="Wu L."/>
            <person name="Ma J."/>
        </authorList>
    </citation>
    <scope>NUCLEOTIDE SEQUENCE [LARGE SCALE GENOMIC DNA]</scope>
    <source>
        <strain evidence="10">NBRC 108894</strain>
    </source>
</reference>
<organism evidence="9 10">
    <name type="scientific">Pseudolysinimonas kribbensis</name>
    <dbReference type="NCBI Taxonomy" id="433641"/>
    <lineage>
        <taxon>Bacteria</taxon>
        <taxon>Bacillati</taxon>
        <taxon>Actinomycetota</taxon>
        <taxon>Actinomycetes</taxon>
        <taxon>Micrococcales</taxon>
        <taxon>Microbacteriaceae</taxon>
        <taxon>Pseudolysinimonas</taxon>
    </lineage>
</organism>
<dbReference type="Proteomes" id="UP001157034">
    <property type="component" value="Unassembled WGS sequence"/>
</dbReference>
<keyword evidence="3 7" id="KW-0378">Hydrolase</keyword>
<evidence type="ECO:0000313" key="10">
    <source>
        <dbReference type="Proteomes" id="UP001157034"/>
    </source>
</evidence>
<dbReference type="InterPro" id="IPR036291">
    <property type="entry name" value="NAD(P)-bd_dom_sf"/>
</dbReference>
<evidence type="ECO:0000256" key="2">
    <source>
        <dbReference type="ARBA" id="ARBA00022723"/>
    </source>
</evidence>
<dbReference type="InterPro" id="IPR022616">
    <property type="entry name" value="Glyco_hydro_4_C"/>
</dbReference>
<sequence>MFRGLRTFPVLSGIARDMRELCPDAWFLNYTNPMAMNVWWMSVVAPDIKTVGLCHSVYWTVHDLGELLGVPMEGTHFRAAGVNHLSWLTEWSHDGEDLYPRFRDAIRADPGLERRVRVEVMKRIGYYPTESSLMTADYLPWFLRSDEQIERFRLEPLKYIDISLHNIAEFEEAQAALDAGRPLPFEDEGATEYAPLVIHSILTGTEREIHANVVNDGYVTNLPDGAVVEVPSLVDGSGVHPIRFGDIPAAGAALDRTYLSVAALTIEAARTGNPEMVRQAVLIDPNASSTLTPEQIWTLCDQLTEAHADLLPSSLGDASRPDG</sequence>
<keyword evidence="5" id="KW-0464">Manganese</keyword>
<comment type="similarity">
    <text evidence="1 7">Belongs to the glycosyl hydrolase 4 family.</text>
</comment>
<dbReference type="Pfam" id="PF11975">
    <property type="entry name" value="Glyco_hydro_4C"/>
    <property type="match status" value="1"/>
</dbReference>
<dbReference type="Pfam" id="PF02056">
    <property type="entry name" value="Glyco_hydro_4"/>
    <property type="match status" value="1"/>
</dbReference>
<dbReference type="PANTHER" id="PTHR32092:SF6">
    <property type="entry name" value="ALPHA-GALACTOSIDASE"/>
    <property type="match status" value="1"/>
</dbReference>
<keyword evidence="6 7" id="KW-0326">Glycosidase</keyword>
<dbReference type="SUPFAM" id="SSF51735">
    <property type="entry name" value="NAD(P)-binding Rossmann-fold domains"/>
    <property type="match status" value="1"/>
</dbReference>
<evidence type="ECO:0000256" key="7">
    <source>
        <dbReference type="RuleBase" id="RU361152"/>
    </source>
</evidence>
<dbReference type="InterPro" id="IPR001088">
    <property type="entry name" value="Glyco_hydro_4"/>
</dbReference>
<evidence type="ECO:0000256" key="1">
    <source>
        <dbReference type="ARBA" id="ARBA00010141"/>
    </source>
</evidence>
<evidence type="ECO:0000256" key="3">
    <source>
        <dbReference type="ARBA" id="ARBA00022801"/>
    </source>
</evidence>
<keyword evidence="4 7" id="KW-0520">NAD</keyword>
<evidence type="ECO:0000313" key="9">
    <source>
        <dbReference type="EMBL" id="GMA95260.1"/>
    </source>
</evidence>
<dbReference type="PANTHER" id="PTHR32092">
    <property type="entry name" value="6-PHOSPHO-BETA-GLUCOSIDASE-RELATED"/>
    <property type="match status" value="1"/>
</dbReference>
<dbReference type="InterPro" id="IPR015955">
    <property type="entry name" value="Lactate_DH/Glyco_Ohase_4_C"/>
</dbReference>
<dbReference type="PRINTS" id="PR00732">
    <property type="entry name" value="GLHYDRLASE4"/>
</dbReference>
<evidence type="ECO:0000256" key="4">
    <source>
        <dbReference type="ARBA" id="ARBA00023027"/>
    </source>
</evidence>
<evidence type="ECO:0000256" key="5">
    <source>
        <dbReference type="ARBA" id="ARBA00023211"/>
    </source>
</evidence>
<keyword evidence="2" id="KW-0479">Metal-binding</keyword>
<name>A0ABQ6K8F5_9MICO</name>
<evidence type="ECO:0000259" key="8">
    <source>
        <dbReference type="Pfam" id="PF11975"/>
    </source>
</evidence>
<dbReference type="Gene3D" id="3.40.50.720">
    <property type="entry name" value="NAD(P)-binding Rossmann-like Domain"/>
    <property type="match status" value="1"/>
</dbReference>
<feature type="domain" description="Glycosyl hydrolase family 4 C-terminal" evidence="8">
    <location>
        <begin position="80"/>
        <end position="286"/>
    </location>
</feature>
<dbReference type="Gene3D" id="3.90.110.10">
    <property type="entry name" value="Lactate dehydrogenase/glycoside hydrolase, family 4, C-terminal"/>
    <property type="match status" value="1"/>
</dbReference>
<protein>
    <recommendedName>
        <fullName evidence="8">Glycosyl hydrolase family 4 C-terminal domain-containing protein</fullName>
    </recommendedName>
</protein>
<dbReference type="EMBL" id="BSVB01000001">
    <property type="protein sequence ID" value="GMA95260.1"/>
    <property type="molecule type" value="Genomic_DNA"/>
</dbReference>
<proteinExistence type="inferred from homology"/>
<keyword evidence="10" id="KW-1185">Reference proteome</keyword>
<gene>
    <name evidence="9" type="ORF">GCM10025881_20840</name>
</gene>